<comment type="caution">
    <text evidence="1">The sequence shown here is derived from an EMBL/GenBank/DDBJ whole genome shotgun (WGS) entry which is preliminary data.</text>
</comment>
<proteinExistence type="predicted"/>
<accession>A0A844KN60</accession>
<reference evidence="1 2" key="1">
    <citation type="journal article" date="2019" name="Nat. Med.">
        <title>A library of human gut bacterial isolates paired with longitudinal multiomics data enables mechanistic microbiome research.</title>
        <authorList>
            <person name="Poyet M."/>
            <person name="Groussin M."/>
            <person name="Gibbons S.M."/>
            <person name="Avila-Pacheco J."/>
            <person name="Jiang X."/>
            <person name="Kearney S.M."/>
            <person name="Perrotta A.R."/>
            <person name="Berdy B."/>
            <person name="Zhao S."/>
            <person name="Lieberman T.D."/>
            <person name="Swanson P.K."/>
            <person name="Smith M."/>
            <person name="Roesemann S."/>
            <person name="Alexander J.E."/>
            <person name="Rich S.A."/>
            <person name="Livny J."/>
            <person name="Vlamakis H."/>
            <person name="Clish C."/>
            <person name="Bullock K."/>
            <person name="Deik A."/>
            <person name="Scott J."/>
            <person name="Pierce K.A."/>
            <person name="Xavier R.J."/>
            <person name="Alm E.J."/>
        </authorList>
    </citation>
    <scope>NUCLEOTIDE SEQUENCE [LARGE SCALE GENOMIC DNA]</scope>
    <source>
        <strain evidence="1 2">BIOML-A1</strain>
    </source>
</reference>
<dbReference type="AlphaFoldDB" id="A0A844KN60"/>
<name>A0A844KN60_9FIRM</name>
<dbReference type="EMBL" id="WNAL01000019">
    <property type="protein sequence ID" value="MTR82088.1"/>
    <property type="molecule type" value="Genomic_DNA"/>
</dbReference>
<gene>
    <name evidence="1" type="ORF">GMD30_10345</name>
</gene>
<protein>
    <submittedName>
        <fullName evidence="1">Uncharacterized protein</fullName>
    </submittedName>
</protein>
<evidence type="ECO:0000313" key="1">
    <source>
        <dbReference type="EMBL" id="MTR82088.1"/>
    </source>
</evidence>
<evidence type="ECO:0000313" key="2">
    <source>
        <dbReference type="Proteomes" id="UP000446657"/>
    </source>
</evidence>
<organism evidence="1 2">
    <name type="scientific">Roseburia faecis</name>
    <dbReference type="NCBI Taxonomy" id="301302"/>
    <lineage>
        <taxon>Bacteria</taxon>
        <taxon>Bacillati</taxon>
        <taxon>Bacillota</taxon>
        <taxon>Clostridia</taxon>
        <taxon>Lachnospirales</taxon>
        <taxon>Lachnospiraceae</taxon>
        <taxon>Roseburia</taxon>
    </lineage>
</organism>
<dbReference type="Proteomes" id="UP000446657">
    <property type="component" value="Unassembled WGS sequence"/>
</dbReference>
<dbReference type="RefSeq" id="WP_155176896.1">
    <property type="nucleotide sequence ID" value="NZ_WNAK01000003.1"/>
</dbReference>
<sequence length="193" mass="21376">MEFIRFAGTINTHEEKKVAKATVNVILENCTGTFYITDIMFQEGKWLTGYVVNNLELLQKKRVDGEITPVRFFNGIVRSGVTAVITNDGEVSAGLNYHIIPKDTMAAGDMSVAHNYGSHKLTLQSGFLEDDVVEINADARVATRNGSRIRADGFYSYSAAGDSKHQIKVKDRKSALVRMSFQEMAYGIGGKRM</sequence>